<evidence type="ECO:0000313" key="2">
    <source>
        <dbReference type="RefSeq" id="XP_029641339.1"/>
    </source>
</evidence>
<protein>
    <submittedName>
        <fullName evidence="2">Uncharacterized protein LOC115216280</fullName>
    </submittedName>
</protein>
<accession>A0A6P7SSY2</accession>
<sequence length="221" mass="25289">MFCLFCDTAIVTVKKFNAQQQYDLHKDYKYAKLEGKPFSDAELTKEVVGCIDPDKVNKYKKVSRSRRTNTDRHHELVYDVTEQLRNIIPKENVYCSVALDESTDSTDSAQVLYFIRAISDDFQEYEELFALGTLKGRTRGIDIFNNFKQQCHKVGLNFTNLVNVCMDGAPAMAENEGFIAHLKRVTKESNVLISFHCILHQQNFCAKSAILNDTLQKVISI</sequence>
<dbReference type="KEGG" id="osn:115216280"/>
<keyword evidence="1" id="KW-1185">Reference proteome</keyword>
<evidence type="ECO:0000313" key="1">
    <source>
        <dbReference type="Proteomes" id="UP000515154"/>
    </source>
</evidence>
<dbReference type="PANTHER" id="PTHR45913">
    <property type="entry name" value="EPM2A-INTERACTING PROTEIN 1"/>
    <property type="match status" value="1"/>
</dbReference>
<name>A0A6P7SSY2_9MOLL</name>
<gene>
    <name evidence="2" type="primary">LOC115216280</name>
</gene>
<proteinExistence type="predicted"/>
<dbReference type="PANTHER" id="PTHR45913:SF21">
    <property type="entry name" value="DUF4371 DOMAIN-CONTAINING PROTEIN"/>
    <property type="match status" value="1"/>
</dbReference>
<dbReference type="RefSeq" id="XP_029641339.1">
    <property type="nucleotide sequence ID" value="XM_029785479.1"/>
</dbReference>
<organism evidence="1 2">
    <name type="scientific">Octopus sinensis</name>
    <name type="common">East Asian common octopus</name>
    <dbReference type="NCBI Taxonomy" id="2607531"/>
    <lineage>
        <taxon>Eukaryota</taxon>
        <taxon>Metazoa</taxon>
        <taxon>Spiralia</taxon>
        <taxon>Lophotrochozoa</taxon>
        <taxon>Mollusca</taxon>
        <taxon>Cephalopoda</taxon>
        <taxon>Coleoidea</taxon>
        <taxon>Octopodiformes</taxon>
        <taxon>Octopoda</taxon>
        <taxon>Incirrata</taxon>
        <taxon>Octopodidae</taxon>
        <taxon>Octopus</taxon>
    </lineage>
</organism>
<reference evidence="2" key="1">
    <citation type="submission" date="2025-08" db="UniProtKB">
        <authorList>
            <consortium name="RefSeq"/>
        </authorList>
    </citation>
    <scope>IDENTIFICATION</scope>
</reference>
<dbReference type="AlphaFoldDB" id="A0A6P7SSY2"/>
<dbReference type="Proteomes" id="UP000515154">
    <property type="component" value="Linkage group LG10"/>
</dbReference>